<dbReference type="NCBIfam" id="TIGR01712">
    <property type="entry name" value="phage_N6A_met"/>
    <property type="match status" value="1"/>
</dbReference>
<protein>
    <submittedName>
        <fullName evidence="1">Adenine methyltransferase</fullName>
    </submittedName>
</protein>
<keyword evidence="1" id="KW-0808">Transferase</keyword>
<dbReference type="GO" id="GO:0032259">
    <property type="term" value="P:methylation"/>
    <property type="evidence" value="ECO:0007669"/>
    <property type="project" value="UniProtKB-KW"/>
</dbReference>
<accession>A0A141BRF3</accession>
<sequence>MIAAEKIKKRKRDNSLRDLWRTPDWLFNAIQRYLGVTFDVDVACNKDNAKLPNFIGVERDALKSEWGQPGTIAFLNPPYSKISPWIDAAIREQARGVTTVMLIPQSLDTKWYERATECANETIILSGGRVAFVEPDVNLGQVEVNINPGGSMLVVFRGFCQDAGHSISKIPLDVMKSLGGYDPANVIRKKRPSKKAA</sequence>
<name>A0A141BRF3_ECOLX</name>
<dbReference type="EMBL" id="KP792123">
    <property type="protein sequence ID" value="AKN41077.1"/>
    <property type="molecule type" value="Genomic_DNA"/>
</dbReference>
<dbReference type="AlphaFoldDB" id="A0A141BRF3"/>
<evidence type="ECO:0000313" key="1">
    <source>
        <dbReference type="EMBL" id="AKN41077.1"/>
    </source>
</evidence>
<keyword evidence="1" id="KW-0489">Methyltransferase</keyword>
<dbReference type="GO" id="GO:0009307">
    <property type="term" value="P:DNA restriction-modification system"/>
    <property type="evidence" value="ECO:0007669"/>
    <property type="project" value="InterPro"/>
</dbReference>
<dbReference type="GO" id="GO:0009007">
    <property type="term" value="F:site-specific DNA-methyltransferase (adenine-specific) activity"/>
    <property type="evidence" value="ECO:0007669"/>
    <property type="project" value="InterPro"/>
</dbReference>
<dbReference type="Pfam" id="PF05869">
    <property type="entry name" value="Dam"/>
    <property type="match status" value="1"/>
</dbReference>
<dbReference type="GO" id="GO:0003677">
    <property type="term" value="F:DNA binding"/>
    <property type="evidence" value="ECO:0007669"/>
    <property type="project" value="InterPro"/>
</dbReference>
<dbReference type="InterPro" id="IPR008593">
    <property type="entry name" value="Dam_MeTrfase"/>
</dbReference>
<keyword evidence="1" id="KW-0614">Plasmid</keyword>
<geneLocation type="plasmid" evidence="1">
    <name>ESBL242</name>
</geneLocation>
<organism evidence="1">
    <name type="scientific">Escherichia coli</name>
    <dbReference type="NCBI Taxonomy" id="562"/>
    <lineage>
        <taxon>Bacteria</taxon>
        <taxon>Pseudomonadati</taxon>
        <taxon>Pseudomonadota</taxon>
        <taxon>Gammaproteobacteria</taxon>
        <taxon>Enterobacterales</taxon>
        <taxon>Enterobacteriaceae</taxon>
        <taxon>Escherichia</taxon>
    </lineage>
</organism>
<proteinExistence type="predicted"/>
<reference evidence="1" key="1">
    <citation type="submission" date="2015-02" db="EMBL/GenBank/DDBJ databases">
        <title>Factors That Affect the Transfer of a beta-lactam Resistance Conferring Plasmid.</title>
        <authorList>
            <person name="Nandel N."/>
        </authorList>
    </citation>
    <scope>NUCLEOTIDE SEQUENCE</scope>
    <source>
        <strain evidence="1">MG1655 YFP</strain>
        <plasmid evidence="1">ESBL242</plasmid>
    </source>
</reference>
<dbReference type="RefSeq" id="WP_172687215.1">
    <property type="nucleotide sequence ID" value="NZ_JAOQMG010000004.1"/>
</dbReference>